<dbReference type="EMBL" id="VDEP01000122">
    <property type="protein sequence ID" value="KAA1129827.1"/>
    <property type="molecule type" value="Genomic_DNA"/>
</dbReference>
<evidence type="ECO:0000313" key="4">
    <source>
        <dbReference type="Proteomes" id="UP000324748"/>
    </source>
</evidence>
<comment type="caution">
    <text evidence="2">The sequence shown here is derived from an EMBL/GenBank/DDBJ whole genome shotgun (WGS) entry which is preliminary data.</text>
</comment>
<dbReference type="EMBL" id="VSWC01000040">
    <property type="protein sequence ID" value="KAA1106076.1"/>
    <property type="molecule type" value="Genomic_DNA"/>
</dbReference>
<evidence type="ECO:0000313" key="2">
    <source>
        <dbReference type="EMBL" id="KAA1106076.1"/>
    </source>
</evidence>
<evidence type="ECO:0000313" key="3">
    <source>
        <dbReference type="EMBL" id="KAA1129827.1"/>
    </source>
</evidence>
<reference evidence="4 5" key="1">
    <citation type="submission" date="2019-05" db="EMBL/GenBank/DDBJ databases">
        <title>Emergence of the Ug99 lineage of the wheat stem rust pathogen through somatic hybridization.</title>
        <authorList>
            <person name="Li F."/>
            <person name="Upadhyaya N.M."/>
            <person name="Sperschneider J."/>
            <person name="Matny O."/>
            <person name="Nguyen-Phuc H."/>
            <person name="Mago R."/>
            <person name="Raley C."/>
            <person name="Miller M.E."/>
            <person name="Silverstein K.A.T."/>
            <person name="Henningsen E."/>
            <person name="Hirsch C.D."/>
            <person name="Visser B."/>
            <person name="Pretorius Z.A."/>
            <person name="Steffenson B.J."/>
            <person name="Schwessinger B."/>
            <person name="Dodds P.N."/>
            <person name="Figueroa M."/>
        </authorList>
    </citation>
    <scope>NUCLEOTIDE SEQUENCE [LARGE SCALE GENOMIC DNA]</scope>
    <source>
        <strain evidence="2">21-0</strain>
        <strain evidence="3 5">Ug99</strain>
    </source>
</reference>
<organism evidence="2 4">
    <name type="scientific">Puccinia graminis f. sp. tritici</name>
    <dbReference type="NCBI Taxonomy" id="56615"/>
    <lineage>
        <taxon>Eukaryota</taxon>
        <taxon>Fungi</taxon>
        <taxon>Dikarya</taxon>
        <taxon>Basidiomycota</taxon>
        <taxon>Pucciniomycotina</taxon>
        <taxon>Pucciniomycetes</taxon>
        <taxon>Pucciniales</taxon>
        <taxon>Pucciniaceae</taxon>
        <taxon>Puccinia</taxon>
    </lineage>
</organism>
<dbReference type="Proteomes" id="UP000324748">
    <property type="component" value="Unassembled WGS sequence"/>
</dbReference>
<keyword evidence="4" id="KW-1185">Reference proteome</keyword>
<protein>
    <submittedName>
        <fullName evidence="2">Uncharacterized protein</fullName>
    </submittedName>
</protein>
<sequence length="113" mass="12763">MNKLLGGNSIMQRTRAAAVRSKHEKKASRQIQSIKIILNSPTTSSIPTNRSDAPSYLLYVRHKSLKPITPPPKYVSKVDHQSLLQRFYLCSIHHPNLPSIDGSTILRRSPLQH</sequence>
<name>A0A5B0PYU4_PUCGR</name>
<dbReference type="AlphaFoldDB" id="A0A5B0PYU4"/>
<proteinExistence type="predicted"/>
<accession>A0A5B0PYU4</accession>
<dbReference type="Proteomes" id="UP000325313">
    <property type="component" value="Unassembled WGS sequence"/>
</dbReference>
<feature type="region of interest" description="Disordered" evidence="1">
    <location>
        <begin position="1"/>
        <end position="32"/>
    </location>
</feature>
<evidence type="ECO:0000256" key="1">
    <source>
        <dbReference type="SAM" id="MobiDB-lite"/>
    </source>
</evidence>
<evidence type="ECO:0000313" key="5">
    <source>
        <dbReference type="Proteomes" id="UP000325313"/>
    </source>
</evidence>
<gene>
    <name evidence="2" type="ORF">PGT21_028375</name>
    <name evidence="3" type="ORF">PGTUg99_003197</name>
</gene>